<feature type="region of interest" description="Disordered" evidence="1">
    <location>
        <begin position="77"/>
        <end position="107"/>
    </location>
</feature>
<evidence type="ECO:0000313" key="2">
    <source>
        <dbReference type="EMBL" id="OIQ66560.1"/>
    </source>
</evidence>
<evidence type="ECO:0000256" key="1">
    <source>
        <dbReference type="SAM" id="MobiDB-lite"/>
    </source>
</evidence>
<dbReference type="AntiFam" id="ANF00171">
    <property type="entry name" value="Shadow ORF (opposite pikAII)"/>
</dbReference>
<accession>A0A1J5P719</accession>
<reference evidence="2" key="1">
    <citation type="submission" date="2016-10" db="EMBL/GenBank/DDBJ databases">
        <title>Sequence of Gallionella enrichment culture.</title>
        <authorList>
            <person name="Poehlein A."/>
            <person name="Muehling M."/>
            <person name="Daniel R."/>
        </authorList>
    </citation>
    <scope>NUCLEOTIDE SEQUENCE</scope>
</reference>
<protein>
    <submittedName>
        <fullName evidence="2">Uncharacterized protein</fullName>
    </submittedName>
</protein>
<proteinExistence type="predicted"/>
<gene>
    <name evidence="2" type="ORF">GALL_518680</name>
</gene>
<organism evidence="2">
    <name type="scientific">mine drainage metagenome</name>
    <dbReference type="NCBI Taxonomy" id="410659"/>
    <lineage>
        <taxon>unclassified sequences</taxon>
        <taxon>metagenomes</taxon>
        <taxon>ecological metagenomes</taxon>
    </lineage>
</organism>
<comment type="caution">
    <text evidence="2">The sequence shown here is derived from an EMBL/GenBank/DDBJ whole genome shotgun (WGS) entry which is preliminary data.</text>
</comment>
<feature type="region of interest" description="Disordered" evidence="1">
    <location>
        <begin position="120"/>
        <end position="143"/>
    </location>
</feature>
<feature type="compositionally biased region" description="Basic and acidic residues" evidence="1">
    <location>
        <begin position="289"/>
        <end position="301"/>
    </location>
</feature>
<dbReference type="EMBL" id="MLJW01006513">
    <property type="protein sequence ID" value="OIQ66560.1"/>
    <property type="molecule type" value="Genomic_DNA"/>
</dbReference>
<name>A0A1J5P719_9ZZZZ</name>
<sequence length="301" mass="33427">MERVRRCGDGVHPVPTPLERVWGQRGLSPATRQARPVDCNAGLPQFGKRGGQGGGRIQTRLGMIRQGLNDATVAPARQGLRREGREGATSAYLDEQARAHGGHRLKGGLKSDRCTRLSGPIGGALRLDVGEQGTGDGGQDRDRRALQCTRRDHCRQRRNHRVHHRRMKRVRGLQARVGNALRGQGLGENVNRVGRPGKHLQLRRVAGGEVKVQPGCRCRRKVGHQRVHITAHREHGARRLVLHQAASGGNDGQRRLERHDACNSGRRKLAHRMADQQVRAHPACLPKPRRGDLREVKRGLR</sequence>
<dbReference type="AlphaFoldDB" id="A0A1J5P719"/>
<feature type="region of interest" description="Disordered" evidence="1">
    <location>
        <begin position="277"/>
        <end position="301"/>
    </location>
</feature>